<keyword evidence="5" id="KW-1185">Reference proteome</keyword>
<dbReference type="InterPro" id="IPR028081">
    <property type="entry name" value="Leu-bd"/>
</dbReference>
<evidence type="ECO:0000256" key="1">
    <source>
        <dbReference type="ARBA" id="ARBA00022729"/>
    </source>
</evidence>
<dbReference type="PANTHER" id="PTHR47151:SF2">
    <property type="entry name" value="AMINO ACID BINDING PROTEIN"/>
    <property type="match status" value="1"/>
</dbReference>
<dbReference type="Proteomes" id="UP001430804">
    <property type="component" value="Unassembled WGS sequence"/>
</dbReference>
<accession>A0ABS6WSC2</accession>
<protein>
    <submittedName>
        <fullName evidence="4">ABC transporter substrate-binding protein</fullName>
    </submittedName>
</protein>
<name>A0ABS6WSC2_9HYPH</name>
<dbReference type="PANTHER" id="PTHR47151">
    <property type="entry name" value="LEU/ILE/VAL-BINDING ABC TRANSPORTER SUBUNIT"/>
    <property type="match status" value="1"/>
</dbReference>
<dbReference type="Pfam" id="PF13458">
    <property type="entry name" value="Peripla_BP_6"/>
    <property type="match status" value="1"/>
</dbReference>
<feature type="domain" description="Leucine-binding protein" evidence="3">
    <location>
        <begin position="27"/>
        <end position="360"/>
    </location>
</feature>
<comment type="caution">
    <text evidence="4">The sequence shown here is derived from an EMBL/GenBank/DDBJ whole genome shotgun (WGS) entry which is preliminary data.</text>
</comment>
<reference evidence="4" key="1">
    <citation type="submission" date="2021-07" db="EMBL/GenBank/DDBJ databases">
        <title>Pseudohoeflea marina sp. nov. a polyhydroxyalcanoate-producing bacterium.</title>
        <authorList>
            <person name="Zheng W."/>
            <person name="Yu S."/>
            <person name="Huang Y."/>
        </authorList>
    </citation>
    <scope>NUCLEOTIDE SEQUENCE</scope>
    <source>
        <strain evidence="4">DP4N28-3</strain>
    </source>
</reference>
<gene>
    <name evidence="4" type="ORF">KY465_16310</name>
</gene>
<evidence type="ECO:0000313" key="4">
    <source>
        <dbReference type="EMBL" id="MBW3098848.1"/>
    </source>
</evidence>
<evidence type="ECO:0000259" key="3">
    <source>
        <dbReference type="Pfam" id="PF13458"/>
    </source>
</evidence>
<feature type="signal peptide" evidence="2">
    <location>
        <begin position="1"/>
        <end position="23"/>
    </location>
</feature>
<organism evidence="4 5">
    <name type="scientific">Pseudohoeflea coraliihabitans</name>
    <dbReference type="NCBI Taxonomy" id="2860393"/>
    <lineage>
        <taxon>Bacteria</taxon>
        <taxon>Pseudomonadati</taxon>
        <taxon>Pseudomonadota</taxon>
        <taxon>Alphaproteobacteria</taxon>
        <taxon>Hyphomicrobiales</taxon>
        <taxon>Rhizobiaceae</taxon>
        <taxon>Pseudohoeflea</taxon>
    </lineage>
</organism>
<keyword evidence="1 2" id="KW-0732">Signal</keyword>
<feature type="chain" id="PRO_5045718513" evidence="2">
    <location>
        <begin position="24"/>
        <end position="377"/>
    </location>
</feature>
<sequence length="377" mass="39498">MKLTSLFCVALALWLSAPGLPAAARPLAIGLAVPVEGAFAPLGAHVEEAFTLFQEAHDTSFADVVVGEDGCDEESGADSANSFIEAGVDIVVGYLCAESLAAALPILSEAGIPTLTLSVRADIIGEEARRHDWQFFRLAPPASREAEVATETIVALWADRPFALIEDGTILGRELVEAIRVGLSERGLKPHFNDNFRPGQDRQPSLARRLKAAGVTAVFVGGDRRDVAVIARDASEEGLDLQVMGGDALNAPHGEIPLPEGTLAIIASAALPGTATLEAVRLFDEAGLALDGLRLIAYAAAEICAALALPEEAGADAAAPLPLAERLTGRRFQTAMGPVRFTPGGDRRSPGFALAVWRSDGFEATTPAAVLQRGDER</sequence>
<proteinExistence type="predicted"/>
<evidence type="ECO:0000256" key="2">
    <source>
        <dbReference type="SAM" id="SignalP"/>
    </source>
</evidence>
<evidence type="ECO:0000313" key="5">
    <source>
        <dbReference type="Proteomes" id="UP001430804"/>
    </source>
</evidence>
<dbReference type="RefSeq" id="WP_219203154.1">
    <property type="nucleotide sequence ID" value="NZ_JAHWQX010000004.1"/>
</dbReference>
<dbReference type="EMBL" id="JAHWQX010000004">
    <property type="protein sequence ID" value="MBW3098848.1"/>
    <property type="molecule type" value="Genomic_DNA"/>
</dbReference>